<evidence type="ECO:0000313" key="1">
    <source>
        <dbReference type="EMBL" id="GAA5179346.1"/>
    </source>
</evidence>
<organism evidence="1 2">
    <name type="scientific">Rugosimonospora acidiphila</name>
    <dbReference type="NCBI Taxonomy" id="556531"/>
    <lineage>
        <taxon>Bacteria</taxon>
        <taxon>Bacillati</taxon>
        <taxon>Actinomycetota</taxon>
        <taxon>Actinomycetes</taxon>
        <taxon>Micromonosporales</taxon>
        <taxon>Micromonosporaceae</taxon>
        <taxon>Rugosimonospora</taxon>
    </lineage>
</organism>
<dbReference type="Proteomes" id="UP001501570">
    <property type="component" value="Unassembled WGS sequence"/>
</dbReference>
<protein>
    <submittedName>
        <fullName evidence="1">Uncharacterized protein</fullName>
    </submittedName>
</protein>
<reference evidence="2" key="1">
    <citation type="journal article" date="2019" name="Int. J. Syst. Evol. Microbiol.">
        <title>The Global Catalogue of Microorganisms (GCM) 10K type strain sequencing project: providing services to taxonomists for standard genome sequencing and annotation.</title>
        <authorList>
            <consortium name="The Broad Institute Genomics Platform"/>
            <consortium name="The Broad Institute Genome Sequencing Center for Infectious Disease"/>
            <person name="Wu L."/>
            <person name="Ma J."/>
        </authorList>
    </citation>
    <scope>NUCLEOTIDE SEQUENCE [LARGE SCALE GENOMIC DNA]</scope>
    <source>
        <strain evidence="2">JCM 18304</strain>
    </source>
</reference>
<sequence>MTDGALAHVEDWLASRRSGVMPVLDVPGTCEATSAPGVPPIPPPAQSQGWAGRSGVMASRCVTASGCGSTLRPGQTARFYVRAE</sequence>
<comment type="caution">
    <text evidence="1">The sequence shown here is derived from an EMBL/GenBank/DDBJ whole genome shotgun (WGS) entry which is preliminary data.</text>
</comment>
<keyword evidence="2" id="KW-1185">Reference proteome</keyword>
<gene>
    <name evidence="1" type="ORF">GCM10023322_09060</name>
</gene>
<evidence type="ECO:0000313" key="2">
    <source>
        <dbReference type="Proteomes" id="UP001501570"/>
    </source>
</evidence>
<accession>A0ABP9RLQ6</accession>
<name>A0ABP9RLQ6_9ACTN</name>
<proteinExistence type="predicted"/>
<dbReference type="EMBL" id="BAABJQ010000002">
    <property type="protein sequence ID" value="GAA5179346.1"/>
    <property type="molecule type" value="Genomic_DNA"/>
</dbReference>
<dbReference type="RefSeq" id="WP_345626350.1">
    <property type="nucleotide sequence ID" value="NZ_BAABJQ010000002.1"/>
</dbReference>